<sequence length="296" mass="31826">MSIYSSSILFGWSQGLHCSACGHHYLARPTPAGTGEAHLALTVQATTLVGAIIWEVEKGPYMPRVVASCSKKLMRVRSMTLRVWPNWHSIGYDDPHILKHSWCSKIHTWEALGDASCDLPVMANPSTAPLTIDLPSPLSILSTPVYSSPSILPSPPVPPFPPGLTSPSTQVTSGFWDKGKGKVVDVSLELEVGGSRKSKSPLISGNSSQPSKSAIKFHKWAKSTCIIKSKLIVELEDDEDIIIQLISSGVPEVVLSWLSAHVEGTPHSPCSPHSSKKQSFGPALLTSGSRPEVLEP</sequence>
<keyword evidence="3" id="KW-1185">Reference proteome</keyword>
<feature type="compositionally biased region" description="Low complexity" evidence="1">
    <location>
        <begin position="266"/>
        <end position="279"/>
    </location>
</feature>
<dbReference type="InParanoid" id="A0A0C9ZJ32"/>
<dbReference type="AlphaFoldDB" id="A0A0C9ZJ32"/>
<gene>
    <name evidence="2" type="ORF">CY34DRAFT_15694</name>
</gene>
<dbReference type="OrthoDB" id="2674159at2759"/>
<name>A0A0C9ZJ32_9AGAM</name>
<evidence type="ECO:0000256" key="1">
    <source>
        <dbReference type="SAM" id="MobiDB-lite"/>
    </source>
</evidence>
<dbReference type="EMBL" id="KN835450">
    <property type="protein sequence ID" value="KIK37445.1"/>
    <property type="molecule type" value="Genomic_DNA"/>
</dbReference>
<proteinExistence type="predicted"/>
<reference evidence="3" key="2">
    <citation type="submission" date="2015-01" db="EMBL/GenBank/DDBJ databases">
        <title>Evolutionary Origins and Diversification of the Mycorrhizal Mutualists.</title>
        <authorList>
            <consortium name="DOE Joint Genome Institute"/>
            <consortium name="Mycorrhizal Genomics Consortium"/>
            <person name="Kohler A."/>
            <person name="Kuo A."/>
            <person name="Nagy L.G."/>
            <person name="Floudas D."/>
            <person name="Copeland A."/>
            <person name="Barry K.W."/>
            <person name="Cichocki N."/>
            <person name="Veneault-Fourrey C."/>
            <person name="LaButti K."/>
            <person name="Lindquist E.A."/>
            <person name="Lipzen A."/>
            <person name="Lundell T."/>
            <person name="Morin E."/>
            <person name="Murat C."/>
            <person name="Riley R."/>
            <person name="Ohm R."/>
            <person name="Sun H."/>
            <person name="Tunlid A."/>
            <person name="Henrissat B."/>
            <person name="Grigoriev I.V."/>
            <person name="Hibbett D.S."/>
            <person name="Martin F."/>
        </authorList>
    </citation>
    <scope>NUCLEOTIDE SEQUENCE [LARGE SCALE GENOMIC DNA]</scope>
    <source>
        <strain evidence="3">UH-Slu-Lm8-n1</strain>
    </source>
</reference>
<reference evidence="2 3" key="1">
    <citation type="submission" date="2014-04" db="EMBL/GenBank/DDBJ databases">
        <authorList>
            <consortium name="DOE Joint Genome Institute"/>
            <person name="Kuo A."/>
            <person name="Ruytinx J."/>
            <person name="Rineau F."/>
            <person name="Colpaert J."/>
            <person name="Kohler A."/>
            <person name="Nagy L.G."/>
            <person name="Floudas D."/>
            <person name="Copeland A."/>
            <person name="Barry K.W."/>
            <person name="Cichocki N."/>
            <person name="Veneault-Fourrey C."/>
            <person name="LaButti K."/>
            <person name="Lindquist E.A."/>
            <person name="Lipzen A."/>
            <person name="Lundell T."/>
            <person name="Morin E."/>
            <person name="Murat C."/>
            <person name="Sun H."/>
            <person name="Tunlid A."/>
            <person name="Henrissat B."/>
            <person name="Grigoriev I.V."/>
            <person name="Hibbett D.S."/>
            <person name="Martin F."/>
            <person name="Nordberg H.P."/>
            <person name="Cantor M.N."/>
            <person name="Hua S.X."/>
        </authorList>
    </citation>
    <scope>NUCLEOTIDE SEQUENCE [LARGE SCALE GENOMIC DNA]</scope>
    <source>
        <strain evidence="2 3">UH-Slu-Lm8-n1</strain>
    </source>
</reference>
<dbReference type="HOGENOM" id="CLU_940662_0_0_1"/>
<accession>A0A0C9ZJ32</accession>
<protein>
    <submittedName>
        <fullName evidence="2">Uncharacterized protein</fullName>
    </submittedName>
</protein>
<organism evidence="2 3">
    <name type="scientific">Suillus luteus UH-Slu-Lm8-n1</name>
    <dbReference type="NCBI Taxonomy" id="930992"/>
    <lineage>
        <taxon>Eukaryota</taxon>
        <taxon>Fungi</taxon>
        <taxon>Dikarya</taxon>
        <taxon>Basidiomycota</taxon>
        <taxon>Agaricomycotina</taxon>
        <taxon>Agaricomycetes</taxon>
        <taxon>Agaricomycetidae</taxon>
        <taxon>Boletales</taxon>
        <taxon>Suillineae</taxon>
        <taxon>Suillaceae</taxon>
        <taxon>Suillus</taxon>
    </lineage>
</organism>
<evidence type="ECO:0000313" key="2">
    <source>
        <dbReference type="EMBL" id="KIK37445.1"/>
    </source>
</evidence>
<evidence type="ECO:0000313" key="3">
    <source>
        <dbReference type="Proteomes" id="UP000054485"/>
    </source>
</evidence>
<feature type="region of interest" description="Disordered" evidence="1">
    <location>
        <begin position="265"/>
        <end position="296"/>
    </location>
</feature>
<dbReference type="Proteomes" id="UP000054485">
    <property type="component" value="Unassembled WGS sequence"/>
</dbReference>